<organism evidence="1">
    <name type="scientific">marine metagenome</name>
    <dbReference type="NCBI Taxonomy" id="408172"/>
    <lineage>
        <taxon>unclassified sequences</taxon>
        <taxon>metagenomes</taxon>
        <taxon>ecological metagenomes</taxon>
    </lineage>
</organism>
<proteinExistence type="predicted"/>
<evidence type="ECO:0008006" key="2">
    <source>
        <dbReference type="Google" id="ProtNLM"/>
    </source>
</evidence>
<dbReference type="SUPFAM" id="SSF53850">
    <property type="entry name" value="Periplasmic binding protein-like II"/>
    <property type="match status" value="1"/>
</dbReference>
<accession>A0A382G549</accession>
<gene>
    <name evidence="1" type="ORF">METZ01_LOCUS222749</name>
</gene>
<dbReference type="EMBL" id="UINC01053412">
    <property type="protein sequence ID" value="SVB69895.1"/>
    <property type="molecule type" value="Genomic_DNA"/>
</dbReference>
<dbReference type="PROSITE" id="PS51257">
    <property type="entry name" value="PROKAR_LIPOPROTEIN"/>
    <property type="match status" value="1"/>
</dbReference>
<protein>
    <recommendedName>
        <fullName evidence="2">Solute-binding protein family 5 domain-containing protein</fullName>
    </recommendedName>
</protein>
<dbReference type="AlphaFoldDB" id="A0A382G549"/>
<reference evidence="1" key="1">
    <citation type="submission" date="2018-05" db="EMBL/GenBank/DDBJ databases">
        <authorList>
            <person name="Lanie J.A."/>
            <person name="Ng W.-L."/>
            <person name="Kazmierczak K.M."/>
            <person name="Andrzejewski T.M."/>
            <person name="Davidsen T.M."/>
            <person name="Wayne K.J."/>
            <person name="Tettelin H."/>
            <person name="Glass J.I."/>
            <person name="Rusch D."/>
            <person name="Podicherti R."/>
            <person name="Tsui H.-C.T."/>
            <person name="Winkler M.E."/>
        </authorList>
    </citation>
    <scope>NUCLEOTIDE SEQUENCE</scope>
</reference>
<feature type="non-terminal residue" evidence="1">
    <location>
        <position position="161"/>
    </location>
</feature>
<evidence type="ECO:0000313" key="1">
    <source>
        <dbReference type="EMBL" id="SVB69895.1"/>
    </source>
</evidence>
<sequence length="161" mass="17458">MVKKFILTLVFSFSAVVWSSNSFAAACSGGSADAGKYPNQYEVSEYESAAGCSMSFSENPNIASINATIVGNGALGSVSDRLPSEPLVVVPYDSVGSYGGTFRMLSNATEAGTSDLLSTRHVNFVRYHDDLTTIVPNVAKDYEWNDDYTQLTFTLRKGHKW</sequence>
<dbReference type="Gene3D" id="3.40.190.10">
    <property type="entry name" value="Periplasmic binding protein-like II"/>
    <property type="match status" value="1"/>
</dbReference>
<name>A0A382G549_9ZZZZ</name>